<name>A0A1G8K992_9FLAO</name>
<gene>
    <name evidence="2" type="ORF">SAMN04489796_110111</name>
</gene>
<sequence length="418" mass="46328">MLKKICLLLTFTCFIFSCNNDDDDIVPVCETATNVSSNSVTSNSATIIWETTNSSLSYTIEYGILGFTLGNGTNISTSSTTLELTGLQANTTYDIYIQTICGSDNISLYSDVYSFTTLVPNVIPEFKTNLSELNLFSGALNELNITSKGFEYNLSTTLFSDYAHKQRIIALPEGTSMAYDGDGLPIFPDNTVIAKTFYYNIDERDVSLGRHIIETRILIKSNGTWETGDYKWNDAQTDAVLDLDGSSLPVTWIDTDGNSNSTTYKIPSNTDCFTCHGNNENIIPIGPKLRSMNFEINGVNQLEQFITNSQLTGITNSASVRSLPNWEDDNESLENRARAYMDINCAHCHIPGGHCEDESTLNLAFETPLEDSDIVEQSFSIDYRVSFYLDGLSMPFIGTSMMHTEGVALIQSYLETLE</sequence>
<dbReference type="RefSeq" id="WP_139181100.1">
    <property type="nucleotide sequence ID" value="NZ_FNCZ01000010.1"/>
</dbReference>
<protein>
    <recommendedName>
        <fullName evidence="1">Fibronectin type-III domain-containing protein</fullName>
    </recommendedName>
</protein>
<organism evidence="2 3">
    <name type="scientific">Winogradskyella thalassocola</name>
    <dbReference type="NCBI Taxonomy" id="262004"/>
    <lineage>
        <taxon>Bacteria</taxon>
        <taxon>Pseudomonadati</taxon>
        <taxon>Bacteroidota</taxon>
        <taxon>Flavobacteriia</taxon>
        <taxon>Flavobacteriales</taxon>
        <taxon>Flavobacteriaceae</taxon>
        <taxon>Winogradskyella</taxon>
    </lineage>
</organism>
<keyword evidence="3" id="KW-1185">Reference proteome</keyword>
<dbReference type="SUPFAM" id="SSF49265">
    <property type="entry name" value="Fibronectin type III"/>
    <property type="match status" value="1"/>
</dbReference>
<dbReference type="AlphaFoldDB" id="A0A1G8K992"/>
<dbReference type="InterPro" id="IPR013783">
    <property type="entry name" value="Ig-like_fold"/>
</dbReference>
<accession>A0A1G8K992</accession>
<dbReference type="PROSITE" id="PS50853">
    <property type="entry name" value="FN3"/>
    <property type="match status" value="1"/>
</dbReference>
<dbReference type="InterPro" id="IPR003961">
    <property type="entry name" value="FN3_dom"/>
</dbReference>
<dbReference type="InterPro" id="IPR036116">
    <property type="entry name" value="FN3_sf"/>
</dbReference>
<dbReference type="Proteomes" id="UP000199492">
    <property type="component" value="Unassembled WGS sequence"/>
</dbReference>
<proteinExistence type="predicted"/>
<dbReference type="Gene3D" id="2.60.40.10">
    <property type="entry name" value="Immunoglobulins"/>
    <property type="match status" value="1"/>
</dbReference>
<reference evidence="3" key="1">
    <citation type="submission" date="2016-10" db="EMBL/GenBank/DDBJ databases">
        <authorList>
            <person name="Varghese N."/>
            <person name="Submissions S."/>
        </authorList>
    </citation>
    <scope>NUCLEOTIDE SEQUENCE [LARGE SCALE GENOMIC DNA]</scope>
    <source>
        <strain evidence="3">DSM 15363</strain>
    </source>
</reference>
<evidence type="ECO:0000313" key="3">
    <source>
        <dbReference type="Proteomes" id="UP000199492"/>
    </source>
</evidence>
<dbReference type="EMBL" id="FNCZ01000010">
    <property type="protein sequence ID" value="SDI40025.1"/>
    <property type="molecule type" value="Genomic_DNA"/>
</dbReference>
<dbReference type="OrthoDB" id="338827at2"/>
<dbReference type="PROSITE" id="PS51257">
    <property type="entry name" value="PROKAR_LIPOPROTEIN"/>
    <property type="match status" value="1"/>
</dbReference>
<evidence type="ECO:0000259" key="1">
    <source>
        <dbReference type="PROSITE" id="PS50853"/>
    </source>
</evidence>
<feature type="domain" description="Fibronectin type-III" evidence="1">
    <location>
        <begin position="31"/>
        <end position="120"/>
    </location>
</feature>
<dbReference type="Pfam" id="PF00041">
    <property type="entry name" value="fn3"/>
    <property type="match status" value="1"/>
</dbReference>
<dbReference type="STRING" id="262004.SAMN04489796_110111"/>
<evidence type="ECO:0000313" key="2">
    <source>
        <dbReference type="EMBL" id="SDI40025.1"/>
    </source>
</evidence>